<dbReference type="Proteomes" id="UP001161757">
    <property type="component" value="Unassembled WGS sequence"/>
</dbReference>
<evidence type="ECO:0000313" key="2">
    <source>
        <dbReference type="Proteomes" id="UP001161757"/>
    </source>
</evidence>
<comment type="caution">
    <text evidence="1">The sequence shown here is derived from an EMBL/GenBank/DDBJ whole genome shotgun (WGS) entry which is preliminary data.</text>
</comment>
<accession>A0AAN6F3T5</accession>
<protein>
    <submittedName>
        <fullName evidence="1">Uncharacterized protein</fullName>
    </submittedName>
</protein>
<reference evidence="1" key="1">
    <citation type="submission" date="2023-01" db="EMBL/GenBank/DDBJ databases">
        <title>Exophiala dermititidis isolated from Cystic Fibrosis Patient.</title>
        <authorList>
            <person name="Kurbessoian T."/>
            <person name="Crocker A."/>
            <person name="Murante D."/>
            <person name="Hogan D.A."/>
            <person name="Stajich J.E."/>
        </authorList>
    </citation>
    <scope>NUCLEOTIDE SEQUENCE</scope>
    <source>
        <strain evidence="1">Ex8</strain>
    </source>
</reference>
<dbReference type="EMBL" id="JAJGCB010000001">
    <property type="protein sequence ID" value="KAJ8995486.1"/>
    <property type="molecule type" value="Genomic_DNA"/>
</dbReference>
<proteinExistence type="predicted"/>
<evidence type="ECO:0000313" key="1">
    <source>
        <dbReference type="EMBL" id="KAJ8995486.1"/>
    </source>
</evidence>
<name>A0AAN6F3T5_EXODE</name>
<gene>
    <name evidence="1" type="ORF">HRR80_000254</name>
</gene>
<dbReference type="AlphaFoldDB" id="A0AAN6F3T5"/>
<sequence length="149" mass="16779">MSFMAIRPFSRDILSQASSASIHMARVCTGLNFRHGQDSSIGLCEVLQQHSYPGLTPPNRLTIRLTTLQRDHLWLVGGNATNVTTSTTRNWHLKDVQYAITPVVGIAELVVVEPNDMERQKAFLPALGKVSLYSSNYCHYRHERLDNLD</sequence>
<organism evidence="1 2">
    <name type="scientific">Exophiala dermatitidis</name>
    <name type="common">Black yeast-like fungus</name>
    <name type="synonym">Wangiella dermatitidis</name>
    <dbReference type="NCBI Taxonomy" id="5970"/>
    <lineage>
        <taxon>Eukaryota</taxon>
        <taxon>Fungi</taxon>
        <taxon>Dikarya</taxon>
        <taxon>Ascomycota</taxon>
        <taxon>Pezizomycotina</taxon>
        <taxon>Eurotiomycetes</taxon>
        <taxon>Chaetothyriomycetidae</taxon>
        <taxon>Chaetothyriales</taxon>
        <taxon>Herpotrichiellaceae</taxon>
        <taxon>Exophiala</taxon>
    </lineage>
</organism>